<protein>
    <recommendedName>
        <fullName evidence="4 5">Cell division protein FtsZ</fullName>
    </recommendedName>
</protein>
<accession>A0ABS1HFQ5</accession>
<feature type="binding site" evidence="4">
    <location>
        <position position="148"/>
    </location>
    <ligand>
        <name>GTP</name>
        <dbReference type="ChEBI" id="CHEBI:37565"/>
    </ligand>
</feature>
<evidence type="ECO:0000256" key="3">
    <source>
        <dbReference type="ARBA" id="ARBA00023134"/>
    </source>
</evidence>
<dbReference type="SMART" id="SM00865">
    <property type="entry name" value="Tubulin_C"/>
    <property type="match status" value="1"/>
</dbReference>
<keyword evidence="2 4" id="KW-0547">Nucleotide-binding</keyword>
<evidence type="ECO:0000256" key="4">
    <source>
        <dbReference type="HAMAP-Rule" id="MF_00909"/>
    </source>
</evidence>
<keyword evidence="4 6" id="KW-0717">Septation</keyword>
<dbReference type="Gene3D" id="3.40.50.1440">
    <property type="entry name" value="Tubulin/FtsZ, GTPase domain"/>
    <property type="match status" value="1"/>
</dbReference>
<feature type="region of interest" description="Disordered" evidence="7">
    <location>
        <begin position="445"/>
        <end position="497"/>
    </location>
</feature>
<gene>
    <name evidence="4 10" type="primary">ftsZ</name>
    <name evidence="10" type="ORF">JIV24_03815</name>
</gene>
<dbReference type="SMART" id="SM00864">
    <property type="entry name" value="Tubulin"/>
    <property type="match status" value="1"/>
</dbReference>
<dbReference type="InterPro" id="IPR018316">
    <property type="entry name" value="Tubulin/FtsZ_2-layer-sand-dom"/>
</dbReference>
<dbReference type="Pfam" id="PF12327">
    <property type="entry name" value="FtsZ_C"/>
    <property type="match status" value="1"/>
</dbReference>
<dbReference type="PROSITE" id="PS01134">
    <property type="entry name" value="FTSZ_1"/>
    <property type="match status" value="1"/>
</dbReference>
<dbReference type="NCBIfam" id="TIGR00065">
    <property type="entry name" value="ftsZ"/>
    <property type="match status" value="1"/>
</dbReference>
<proteinExistence type="inferred from homology"/>
<dbReference type="Proteomes" id="UP000605676">
    <property type="component" value="Unassembled WGS sequence"/>
</dbReference>
<evidence type="ECO:0000256" key="6">
    <source>
        <dbReference type="RuleBase" id="RU000631"/>
    </source>
</evidence>
<dbReference type="InterPro" id="IPR000158">
    <property type="entry name" value="Cell_div_FtsZ"/>
</dbReference>
<dbReference type="HAMAP" id="MF_00909">
    <property type="entry name" value="FtsZ"/>
    <property type="match status" value="1"/>
</dbReference>
<dbReference type="InterPro" id="IPR008280">
    <property type="entry name" value="Tub_FtsZ_C"/>
</dbReference>
<evidence type="ECO:0000313" key="10">
    <source>
        <dbReference type="EMBL" id="MBK3516455.1"/>
    </source>
</evidence>
<evidence type="ECO:0000259" key="9">
    <source>
        <dbReference type="SMART" id="SM00865"/>
    </source>
</evidence>
<dbReference type="InterPro" id="IPR036525">
    <property type="entry name" value="Tubulin/FtsZ_GTPase_sf"/>
</dbReference>
<dbReference type="PRINTS" id="PR00423">
    <property type="entry name" value="CELLDVISFTSZ"/>
</dbReference>
<evidence type="ECO:0000256" key="5">
    <source>
        <dbReference type="NCBIfam" id="TIGR00065"/>
    </source>
</evidence>
<dbReference type="SUPFAM" id="SSF52490">
    <property type="entry name" value="Tubulin nucleotide-binding domain-like"/>
    <property type="match status" value="1"/>
</dbReference>
<feature type="binding site" evidence="4">
    <location>
        <position position="144"/>
    </location>
    <ligand>
        <name>GTP</name>
        <dbReference type="ChEBI" id="CHEBI:37565"/>
    </ligand>
</feature>
<dbReference type="SUPFAM" id="SSF55307">
    <property type="entry name" value="Tubulin C-terminal domain-like"/>
    <property type="match status" value="1"/>
</dbReference>
<name>A0ABS1HFQ5_9BACT</name>
<keyword evidence="4 6" id="KW-0132">Cell division</keyword>
<dbReference type="PANTHER" id="PTHR30314">
    <property type="entry name" value="CELL DIVISION PROTEIN FTSZ-RELATED"/>
    <property type="match status" value="1"/>
</dbReference>
<evidence type="ECO:0000313" key="11">
    <source>
        <dbReference type="Proteomes" id="UP000605676"/>
    </source>
</evidence>
<reference evidence="10 11" key="1">
    <citation type="submission" date="2021-01" db="EMBL/GenBank/DDBJ databases">
        <title>Carboxyliciviraga sp.nov., isolated from coastal sediments.</title>
        <authorList>
            <person name="Lu D."/>
            <person name="Zhang T."/>
        </authorList>
    </citation>
    <scope>NUCLEOTIDE SEQUENCE [LARGE SCALE GENOMIC DNA]</scope>
    <source>
        <strain evidence="10 11">N1Y132</strain>
    </source>
</reference>
<evidence type="ECO:0000256" key="1">
    <source>
        <dbReference type="ARBA" id="ARBA00009690"/>
    </source>
</evidence>
<dbReference type="Pfam" id="PF00091">
    <property type="entry name" value="Tubulin"/>
    <property type="match status" value="1"/>
</dbReference>
<dbReference type="InterPro" id="IPR003008">
    <property type="entry name" value="Tubulin_FtsZ_GTPase"/>
</dbReference>
<comment type="caution">
    <text evidence="10">The sequence shown here is derived from an EMBL/GenBank/DDBJ whole genome shotgun (WGS) entry which is preliminary data.</text>
</comment>
<keyword evidence="11" id="KW-1185">Reference proteome</keyword>
<sequence length="497" mass="54501">MSEELMNFDMPESESSIIKVIGVGGGGSNAVNYMYGLGIKDVNFVVCNTDAQALASSPVPVKIQLGESLTEGRGAGNKPDKGRESAIENLEDVVNVLKQNTRMVFVTAGMGGGTGTGAAPIIAKTAKEMGILTVGIVTIPFKFEGKLRINQALDGIAEMEKNVDSLLIINNERLREMFGDLKLSNAFSRADDVLATAAKGIAEIITVHGYINVDFADVETVMKDSGVAIMGSAYAEGEKRAIDAIQASLESPLLNNNEIRGARNILLNITSGTEEVTMDEVGDITDYVQDVVGEDASIIWGTGNDEELKKQVCVTIIATGFVSEQLIEHRVKKSQDKVTRFSLDEEGGMTSVSEPEEPLELAIESDEESGRIVDFEAVDRKKQERIDSFYQPVVPQSRKSEVDHYNPSNDNFIDEGFETAGASYYKAQMSQEEMEDERFIEQIENVPAYKRRQMPIENQSNKRISQEKKVSRFSLSDDPKKGPQISKDNPYLHDNVD</sequence>
<evidence type="ECO:0000256" key="7">
    <source>
        <dbReference type="SAM" id="MobiDB-lite"/>
    </source>
</evidence>
<comment type="subunit">
    <text evidence="4">Homodimer. Polymerizes to form a dynamic ring structure in a strictly GTP-dependent manner. Interacts directly with several other division proteins.</text>
</comment>
<evidence type="ECO:0000259" key="8">
    <source>
        <dbReference type="SMART" id="SM00864"/>
    </source>
</evidence>
<dbReference type="Gene3D" id="3.30.1330.20">
    <property type="entry name" value="Tubulin/FtsZ, C-terminal domain"/>
    <property type="match status" value="1"/>
</dbReference>
<dbReference type="PANTHER" id="PTHR30314:SF3">
    <property type="entry name" value="MITOCHONDRIAL DIVISION PROTEIN FSZA"/>
    <property type="match status" value="1"/>
</dbReference>
<dbReference type="EMBL" id="JAENRR010000006">
    <property type="protein sequence ID" value="MBK3516455.1"/>
    <property type="molecule type" value="Genomic_DNA"/>
</dbReference>
<dbReference type="PROSITE" id="PS01135">
    <property type="entry name" value="FTSZ_2"/>
    <property type="match status" value="1"/>
</dbReference>
<feature type="domain" description="Tubulin/FtsZ GTPase" evidence="8">
    <location>
        <begin position="17"/>
        <end position="209"/>
    </location>
</feature>
<comment type="function">
    <text evidence="4 6">Essential cell division protein that forms a contractile ring structure (Z ring) at the future cell division site. The regulation of the ring assembly controls the timing and the location of cell division. One of the functions of the FtsZ ring is to recruit other cell division proteins to the septum to produce a new cell wall between the dividing cells. Binds GTP and shows GTPase activity.</text>
</comment>
<organism evidence="10 11">
    <name type="scientific">Carboxylicivirga marina</name>
    <dbReference type="NCBI Taxonomy" id="2800988"/>
    <lineage>
        <taxon>Bacteria</taxon>
        <taxon>Pseudomonadati</taxon>
        <taxon>Bacteroidota</taxon>
        <taxon>Bacteroidia</taxon>
        <taxon>Marinilabiliales</taxon>
        <taxon>Marinilabiliaceae</taxon>
        <taxon>Carboxylicivirga</taxon>
    </lineage>
</organism>
<keyword evidence="3 4" id="KW-0342">GTP-binding</keyword>
<evidence type="ECO:0000256" key="2">
    <source>
        <dbReference type="ARBA" id="ARBA00022741"/>
    </source>
</evidence>
<feature type="binding site" evidence="4">
    <location>
        <begin position="113"/>
        <end position="115"/>
    </location>
    <ligand>
        <name>GTP</name>
        <dbReference type="ChEBI" id="CHEBI:37565"/>
    </ligand>
</feature>
<dbReference type="RefSeq" id="WP_200463684.1">
    <property type="nucleotide sequence ID" value="NZ_JAENRR010000006.1"/>
</dbReference>
<dbReference type="InterPro" id="IPR020805">
    <property type="entry name" value="Cell_div_FtsZ_CS"/>
</dbReference>
<feature type="domain" description="Tubulin/FtsZ 2-layer sandwich" evidence="9">
    <location>
        <begin position="211"/>
        <end position="330"/>
    </location>
</feature>
<keyword evidence="4 6" id="KW-0131">Cell cycle</keyword>
<dbReference type="GO" id="GO:0051301">
    <property type="term" value="P:cell division"/>
    <property type="evidence" value="ECO:0007669"/>
    <property type="project" value="UniProtKB-KW"/>
</dbReference>
<dbReference type="InterPro" id="IPR045061">
    <property type="entry name" value="FtsZ/CetZ"/>
</dbReference>
<feature type="binding site" evidence="4">
    <location>
        <begin position="25"/>
        <end position="29"/>
    </location>
    <ligand>
        <name>GTP</name>
        <dbReference type="ChEBI" id="CHEBI:37565"/>
    </ligand>
</feature>
<comment type="subcellular location">
    <subcellularLocation>
        <location evidence="4">Cytoplasm</location>
    </subcellularLocation>
    <text evidence="4">Assembles at midcell at the inner surface of the cytoplasmic membrane.</text>
</comment>
<dbReference type="CDD" id="cd02201">
    <property type="entry name" value="FtsZ_type1"/>
    <property type="match status" value="1"/>
</dbReference>
<keyword evidence="4" id="KW-0963">Cytoplasm</keyword>
<comment type="similarity">
    <text evidence="1 4 6">Belongs to the FtsZ family.</text>
</comment>
<feature type="compositionally biased region" description="Basic and acidic residues" evidence="7">
    <location>
        <begin position="464"/>
        <end position="481"/>
    </location>
</feature>
<feature type="binding site" evidence="4">
    <location>
        <position position="191"/>
    </location>
    <ligand>
        <name>GTP</name>
        <dbReference type="ChEBI" id="CHEBI:37565"/>
    </ligand>
</feature>
<dbReference type="InterPro" id="IPR037103">
    <property type="entry name" value="Tubulin/FtsZ-like_C"/>
</dbReference>
<dbReference type="InterPro" id="IPR024757">
    <property type="entry name" value="FtsZ_C"/>
</dbReference>